<sequence>MEQKRYILRWKVRKTVAAACPDYKPDPYTGEYPKTHCLVMHTQEVVDDMGQEFESLEELEKFKEGAPQDICFDWETIEGSKRSHKPFWGL</sequence>
<accession>A0A7C1T220</accession>
<dbReference type="Proteomes" id="UP000885695">
    <property type="component" value="Unassembled WGS sequence"/>
</dbReference>
<name>A0A7C1T220_UNCC3</name>
<proteinExistence type="predicted"/>
<gene>
    <name evidence="1" type="ORF">ENI13_01320</name>
</gene>
<comment type="caution">
    <text evidence="1">The sequence shown here is derived from an EMBL/GenBank/DDBJ whole genome shotgun (WGS) entry which is preliminary data.</text>
</comment>
<organism evidence="1">
    <name type="scientific">candidate division CPR3 bacterium</name>
    <dbReference type="NCBI Taxonomy" id="2268181"/>
    <lineage>
        <taxon>Bacteria</taxon>
        <taxon>Bacteria division CPR3</taxon>
    </lineage>
</organism>
<dbReference type="AlphaFoldDB" id="A0A7C1T220"/>
<protein>
    <submittedName>
        <fullName evidence="1">Uncharacterized protein</fullName>
    </submittedName>
</protein>
<evidence type="ECO:0000313" key="1">
    <source>
        <dbReference type="EMBL" id="HEB13600.1"/>
    </source>
</evidence>
<dbReference type="EMBL" id="DRHL01000072">
    <property type="protein sequence ID" value="HEB13600.1"/>
    <property type="molecule type" value="Genomic_DNA"/>
</dbReference>
<reference evidence="1" key="1">
    <citation type="journal article" date="2020" name="mSystems">
        <title>Genome- and Community-Level Interaction Insights into Carbon Utilization and Element Cycling Functions of Hydrothermarchaeota in Hydrothermal Sediment.</title>
        <authorList>
            <person name="Zhou Z."/>
            <person name="Liu Y."/>
            <person name="Xu W."/>
            <person name="Pan J."/>
            <person name="Luo Z.H."/>
            <person name="Li M."/>
        </authorList>
    </citation>
    <scope>NUCLEOTIDE SEQUENCE [LARGE SCALE GENOMIC DNA]</scope>
    <source>
        <strain evidence="1">HyVt-369</strain>
    </source>
</reference>